<accession>A0A914DF96</accession>
<proteinExistence type="inferred from homology"/>
<evidence type="ECO:0000256" key="2">
    <source>
        <dbReference type="SAM" id="Phobius"/>
    </source>
</evidence>
<feature type="transmembrane region" description="Helical" evidence="2">
    <location>
        <begin position="76"/>
        <end position="99"/>
    </location>
</feature>
<reference evidence="4" key="1">
    <citation type="submission" date="2022-11" db="UniProtKB">
        <authorList>
            <consortium name="WormBaseParasite"/>
        </authorList>
    </citation>
    <scope>IDENTIFICATION</scope>
</reference>
<dbReference type="GO" id="GO:0007606">
    <property type="term" value="P:sensory perception of chemical stimulus"/>
    <property type="evidence" value="ECO:0007669"/>
    <property type="project" value="InterPro"/>
</dbReference>
<dbReference type="Proteomes" id="UP000887540">
    <property type="component" value="Unplaced"/>
</dbReference>
<feature type="transmembrane region" description="Helical" evidence="2">
    <location>
        <begin position="48"/>
        <end position="70"/>
    </location>
</feature>
<comment type="similarity">
    <text evidence="1">Belongs to the nematode receptor-like protein sre family.</text>
</comment>
<organism evidence="3 4">
    <name type="scientific">Acrobeloides nanus</name>
    <dbReference type="NCBI Taxonomy" id="290746"/>
    <lineage>
        <taxon>Eukaryota</taxon>
        <taxon>Metazoa</taxon>
        <taxon>Ecdysozoa</taxon>
        <taxon>Nematoda</taxon>
        <taxon>Chromadorea</taxon>
        <taxon>Rhabditida</taxon>
        <taxon>Tylenchina</taxon>
        <taxon>Cephalobomorpha</taxon>
        <taxon>Cephaloboidea</taxon>
        <taxon>Cephalobidae</taxon>
        <taxon>Acrobeloides</taxon>
    </lineage>
</organism>
<evidence type="ECO:0000256" key="1">
    <source>
        <dbReference type="ARBA" id="ARBA00006803"/>
    </source>
</evidence>
<protein>
    <submittedName>
        <fullName evidence="4">Uncharacterized protein</fullName>
    </submittedName>
</protein>
<dbReference type="InterPro" id="IPR004151">
    <property type="entry name" value="7TM_GPCR_serpentine_rcpt_Sre"/>
</dbReference>
<keyword evidence="2" id="KW-0472">Membrane</keyword>
<dbReference type="Pfam" id="PF03125">
    <property type="entry name" value="Sre"/>
    <property type="match status" value="1"/>
</dbReference>
<sequence>MQFYYYMDRVRDLAIHTYVVIISSLAIERTMATLMLKSYEKCTKRSYLIIVILIQWGLGIGINCIIYNGIISDITFIIILAVGMVISINWQIFLGYMNLYRYNNRLSMHYNLKERFQLSENIRFLKIIKWSALTMTIFDITALLSHRVSQMNITGL</sequence>
<dbReference type="AlphaFoldDB" id="A0A914DF96"/>
<evidence type="ECO:0000313" key="4">
    <source>
        <dbReference type="WBParaSite" id="ACRNAN_scaffold2442.g24508.t1"/>
    </source>
</evidence>
<name>A0A914DF96_9BILA</name>
<evidence type="ECO:0000313" key="3">
    <source>
        <dbReference type="Proteomes" id="UP000887540"/>
    </source>
</evidence>
<keyword evidence="2" id="KW-0812">Transmembrane</keyword>
<dbReference type="InterPro" id="IPR052854">
    <property type="entry name" value="Serpentine_rcpt_epsilon"/>
</dbReference>
<dbReference type="PANTHER" id="PTHR47518">
    <property type="entry name" value="SERPENTINE RECEPTOR CLASS EPSILON-13-RELATED"/>
    <property type="match status" value="1"/>
</dbReference>
<feature type="transmembrane region" description="Helical" evidence="2">
    <location>
        <begin position="15"/>
        <end position="36"/>
    </location>
</feature>
<keyword evidence="2" id="KW-1133">Transmembrane helix</keyword>
<dbReference type="PANTHER" id="PTHR47518:SF9">
    <property type="entry name" value="SERPENTINE RECEPTOR, CLASS T"/>
    <property type="match status" value="1"/>
</dbReference>
<keyword evidence="3" id="KW-1185">Reference proteome</keyword>
<dbReference type="GO" id="GO:0016020">
    <property type="term" value="C:membrane"/>
    <property type="evidence" value="ECO:0007669"/>
    <property type="project" value="InterPro"/>
</dbReference>
<dbReference type="WBParaSite" id="ACRNAN_scaffold2442.g24508.t1">
    <property type="protein sequence ID" value="ACRNAN_scaffold2442.g24508.t1"/>
    <property type="gene ID" value="ACRNAN_scaffold2442.g24508"/>
</dbReference>